<dbReference type="AlphaFoldDB" id="A0A926S398"/>
<dbReference type="RefSeq" id="WP_191164573.1">
    <property type="nucleotide sequence ID" value="NZ_JACWMX010000007.1"/>
</dbReference>
<feature type="domain" description="Carrier" evidence="1">
    <location>
        <begin position="1"/>
        <end position="79"/>
    </location>
</feature>
<keyword evidence="3" id="KW-1185">Reference proteome</keyword>
<accession>A0A926S398</accession>
<dbReference type="Proteomes" id="UP000619078">
    <property type="component" value="Unassembled WGS sequence"/>
</dbReference>
<protein>
    <submittedName>
        <fullName evidence="2">Acyl carrier protein</fullName>
    </submittedName>
</protein>
<dbReference type="InterPro" id="IPR009081">
    <property type="entry name" value="PP-bd_ACP"/>
</dbReference>
<name>A0A926S398_9SPHI</name>
<dbReference type="PROSITE" id="PS50075">
    <property type="entry name" value="CARRIER"/>
    <property type="match status" value="1"/>
</dbReference>
<evidence type="ECO:0000313" key="2">
    <source>
        <dbReference type="EMBL" id="MBD1394707.1"/>
    </source>
</evidence>
<sequence length="81" mass="9275">MDTEQILTQINDIFKDVLESDDIILTTATTAVDVEEWDSLNHIQLIVAIEKKFGIRFTTAEIYTWKNIGDMCAVIVQKTQK</sequence>
<comment type="caution">
    <text evidence="2">The sequence shown here is derived from an EMBL/GenBank/DDBJ whole genome shotgun (WGS) entry which is preliminary data.</text>
</comment>
<gene>
    <name evidence="2" type="ORF">IDJ76_16480</name>
</gene>
<reference evidence="2" key="1">
    <citation type="submission" date="2020-09" db="EMBL/GenBank/DDBJ databases">
        <title>Novel species of Mucilaginibacter isolated from a glacier on the Tibetan Plateau.</title>
        <authorList>
            <person name="Liu Q."/>
            <person name="Xin Y.-H."/>
        </authorList>
    </citation>
    <scope>NUCLEOTIDE SEQUENCE</scope>
    <source>
        <strain evidence="2">ZB1P21</strain>
    </source>
</reference>
<dbReference type="SUPFAM" id="SSF47336">
    <property type="entry name" value="ACP-like"/>
    <property type="match status" value="1"/>
</dbReference>
<dbReference type="Gene3D" id="1.10.1200.10">
    <property type="entry name" value="ACP-like"/>
    <property type="match status" value="1"/>
</dbReference>
<evidence type="ECO:0000313" key="3">
    <source>
        <dbReference type="Proteomes" id="UP000619078"/>
    </source>
</evidence>
<organism evidence="2 3">
    <name type="scientific">Mucilaginibacter glaciei</name>
    <dbReference type="NCBI Taxonomy" id="2772109"/>
    <lineage>
        <taxon>Bacteria</taxon>
        <taxon>Pseudomonadati</taxon>
        <taxon>Bacteroidota</taxon>
        <taxon>Sphingobacteriia</taxon>
        <taxon>Sphingobacteriales</taxon>
        <taxon>Sphingobacteriaceae</taxon>
        <taxon>Mucilaginibacter</taxon>
    </lineage>
</organism>
<dbReference type="EMBL" id="JACWMX010000007">
    <property type="protein sequence ID" value="MBD1394707.1"/>
    <property type="molecule type" value="Genomic_DNA"/>
</dbReference>
<evidence type="ECO:0000259" key="1">
    <source>
        <dbReference type="PROSITE" id="PS50075"/>
    </source>
</evidence>
<dbReference type="InterPro" id="IPR036736">
    <property type="entry name" value="ACP-like_sf"/>
</dbReference>
<proteinExistence type="predicted"/>
<dbReference type="Pfam" id="PF00550">
    <property type="entry name" value="PP-binding"/>
    <property type="match status" value="1"/>
</dbReference>